<name>A0ABY8TRF9_TETOB</name>
<keyword evidence="3 5" id="KW-1133">Transmembrane helix</keyword>
<reference evidence="7 8" key="1">
    <citation type="submission" date="2023-05" db="EMBL/GenBank/DDBJ databases">
        <title>A 100% complete, gapless, phased diploid assembly of the Scenedesmus obliquus UTEX 3031 genome.</title>
        <authorList>
            <person name="Biondi T.C."/>
            <person name="Hanschen E.R."/>
            <person name="Kwon T."/>
            <person name="Eng W."/>
            <person name="Kruse C.P.S."/>
            <person name="Koehler S.I."/>
            <person name="Kunde Y."/>
            <person name="Gleasner C.D."/>
            <person name="You Mak K.T."/>
            <person name="Polle J."/>
            <person name="Hovde B.T."/>
            <person name="Starkenburg S.R."/>
        </authorList>
    </citation>
    <scope>NUCLEOTIDE SEQUENCE [LARGE SCALE GENOMIC DNA]</scope>
    <source>
        <strain evidence="7 8">DOE0152z</strain>
    </source>
</reference>
<evidence type="ECO:0000256" key="4">
    <source>
        <dbReference type="ARBA" id="ARBA00023136"/>
    </source>
</evidence>
<evidence type="ECO:0000256" key="2">
    <source>
        <dbReference type="ARBA" id="ARBA00022692"/>
    </source>
</evidence>
<evidence type="ECO:0000256" key="3">
    <source>
        <dbReference type="ARBA" id="ARBA00022989"/>
    </source>
</evidence>
<dbReference type="InterPro" id="IPR004342">
    <property type="entry name" value="EXS_C"/>
</dbReference>
<dbReference type="EMBL" id="CP126210">
    <property type="protein sequence ID" value="WIA11570.1"/>
    <property type="molecule type" value="Genomic_DNA"/>
</dbReference>
<dbReference type="PANTHER" id="PTHR10783:SF46">
    <property type="entry name" value="PROTEIN ERD1 HOMOLOG 2"/>
    <property type="match status" value="1"/>
</dbReference>
<evidence type="ECO:0000256" key="5">
    <source>
        <dbReference type="SAM" id="Phobius"/>
    </source>
</evidence>
<gene>
    <name evidence="7" type="ORF">OEZ85_011678</name>
</gene>
<organism evidence="7 8">
    <name type="scientific">Tetradesmus obliquus</name>
    <name type="common">Green alga</name>
    <name type="synonym">Acutodesmus obliquus</name>
    <dbReference type="NCBI Taxonomy" id="3088"/>
    <lineage>
        <taxon>Eukaryota</taxon>
        <taxon>Viridiplantae</taxon>
        <taxon>Chlorophyta</taxon>
        <taxon>core chlorophytes</taxon>
        <taxon>Chlorophyceae</taxon>
        <taxon>CS clade</taxon>
        <taxon>Sphaeropleales</taxon>
        <taxon>Scenedesmaceae</taxon>
        <taxon>Tetradesmus</taxon>
    </lineage>
</organism>
<evidence type="ECO:0000313" key="8">
    <source>
        <dbReference type="Proteomes" id="UP001244341"/>
    </source>
</evidence>
<keyword evidence="4 5" id="KW-0472">Membrane</keyword>
<feature type="domain" description="EXS" evidence="6">
    <location>
        <begin position="115"/>
        <end position="318"/>
    </location>
</feature>
<feature type="transmembrane region" description="Helical" evidence="5">
    <location>
        <begin position="24"/>
        <end position="44"/>
    </location>
</feature>
<protein>
    <recommendedName>
        <fullName evidence="6">EXS domain-containing protein</fullName>
    </recommendedName>
</protein>
<sequence>MLRTHQLLDRQQQHMQRQSCRHKVQLLITAAWTSLLALVLLLPANVMRNQSRMFFARTALKVLVPLQPVGWADFLLADMFTSLAKSSSDVTRSVCLMLHGPLAHPLHPYSATAASSCGYLTIGSLAALVLPFAIRMLQCISVWRAGGPRSQLFNALKYASSLPALILTAFEHEHHVHKQLFAWKRLWVGTMLLNSCYSFYWDVEQDWDMPWVMQYGGRKFGPLRLPALKGSHTYSSGWYAWLLLSNLLLRFTWAHRLLGDLEAHNEVLLAVALLEVLRRWQWAFVRVESETRKLGLLTSQLEDGLVTSKSGDVMVLANGAAQHAAAAAGHHHGSASRGASSDGVAFGGDRADVKMHLHGLIRGHVHAHANSLQEGAAVAVPLLKA</sequence>
<accession>A0ABY8TRF9</accession>
<proteinExistence type="predicted"/>
<comment type="subcellular location">
    <subcellularLocation>
        <location evidence="1">Membrane</location>
        <topology evidence="1">Multi-pass membrane protein</topology>
    </subcellularLocation>
</comment>
<dbReference type="Proteomes" id="UP001244341">
    <property type="component" value="Chromosome 3b"/>
</dbReference>
<keyword evidence="8" id="KW-1185">Reference proteome</keyword>
<keyword evidence="2 5" id="KW-0812">Transmembrane</keyword>
<dbReference type="PROSITE" id="PS51380">
    <property type="entry name" value="EXS"/>
    <property type="match status" value="1"/>
</dbReference>
<evidence type="ECO:0000256" key="1">
    <source>
        <dbReference type="ARBA" id="ARBA00004141"/>
    </source>
</evidence>
<dbReference type="Pfam" id="PF03124">
    <property type="entry name" value="EXS"/>
    <property type="match status" value="1"/>
</dbReference>
<evidence type="ECO:0000259" key="6">
    <source>
        <dbReference type="PROSITE" id="PS51380"/>
    </source>
</evidence>
<evidence type="ECO:0000313" key="7">
    <source>
        <dbReference type="EMBL" id="WIA11570.1"/>
    </source>
</evidence>
<dbReference type="PANTHER" id="PTHR10783">
    <property type="entry name" value="XENOTROPIC AND POLYTROPIC RETROVIRUS RECEPTOR 1-RELATED"/>
    <property type="match status" value="1"/>
</dbReference>